<dbReference type="Pfam" id="PF08547">
    <property type="entry name" value="CIA30"/>
    <property type="match status" value="1"/>
</dbReference>
<dbReference type="InterPro" id="IPR039131">
    <property type="entry name" value="NDUFAF1"/>
</dbReference>
<evidence type="ECO:0000313" key="4">
    <source>
        <dbReference type="Proteomes" id="UP001595826"/>
    </source>
</evidence>
<protein>
    <submittedName>
        <fullName evidence="3">CIA30 family protein</fullName>
    </submittedName>
</protein>
<dbReference type="PANTHER" id="PTHR13194">
    <property type="entry name" value="COMPLEX I INTERMEDIATE-ASSOCIATED PROTEIN 30"/>
    <property type="match status" value="1"/>
</dbReference>
<accession>A0ABV8R9T1</accession>
<gene>
    <name evidence="3" type="ORF">ACFOWD_06590</name>
</gene>
<evidence type="ECO:0000259" key="2">
    <source>
        <dbReference type="Pfam" id="PF08547"/>
    </source>
</evidence>
<dbReference type="RefSeq" id="WP_377409091.1">
    <property type="nucleotide sequence ID" value="NZ_JBHSCY010000001.1"/>
</dbReference>
<comment type="caution">
    <text evidence="3">The sequence shown here is derived from an EMBL/GenBank/DDBJ whole genome shotgun (WGS) entry which is preliminary data.</text>
</comment>
<dbReference type="InterPro" id="IPR013857">
    <property type="entry name" value="NADH-UbQ_OxRdtase-assoc_prot30"/>
</dbReference>
<dbReference type="Proteomes" id="UP001595826">
    <property type="component" value="Unassembled WGS sequence"/>
</dbReference>
<proteinExistence type="inferred from homology"/>
<dbReference type="SUPFAM" id="SSF49785">
    <property type="entry name" value="Galactose-binding domain-like"/>
    <property type="match status" value="1"/>
</dbReference>
<sequence>MNYLFIILLFMNLFSNIIFDFKENSNLNNWQIVDDVVMGGRSQGNFKINEFGNGVFYGNVSLENNGGFSSLRYQLNKKNISSFSKIVLKVKGDGKKYQFRIKNKIQDYYSYVIEFETSKNWQEIELEISDMYPAFRGRRLNMNNFSSDFIEEIRFLIGNNKNQSFQLEIDKIYLK</sequence>
<comment type="similarity">
    <text evidence="1">Belongs to the CIA30 family.</text>
</comment>
<organism evidence="3 4">
    <name type="scientific">Polaribacter marinivivus</name>
    <dbReference type="NCBI Taxonomy" id="1524260"/>
    <lineage>
        <taxon>Bacteria</taxon>
        <taxon>Pseudomonadati</taxon>
        <taxon>Bacteroidota</taxon>
        <taxon>Flavobacteriia</taxon>
        <taxon>Flavobacteriales</taxon>
        <taxon>Flavobacteriaceae</taxon>
    </lineage>
</organism>
<dbReference type="PANTHER" id="PTHR13194:SF19">
    <property type="entry name" value="NAD(P)-BINDING ROSSMANN-FOLD SUPERFAMILY PROTEIN"/>
    <property type="match status" value="1"/>
</dbReference>
<name>A0ABV8R9T1_9FLAO</name>
<keyword evidence="4" id="KW-1185">Reference proteome</keyword>
<dbReference type="EMBL" id="JBHSCY010000001">
    <property type="protein sequence ID" value="MFC4268567.1"/>
    <property type="molecule type" value="Genomic_DNA"/>
</dbReference>
<evidence type="ECO:0000256" key="1">
    <source>
        <dbReference type="ARBA" id="ARBA00007884"/>
    </source>
</evidence>
<feature type="domain" description="NADH:ubiquinone oxidoreductase intermediate-associated protein 30" evidence="2">
    <location>
        <begin position="19"/>
        <end position="169"/>
    </location>
</feature>
<dbReference type="InterPro" id="IPR008979">
    <property type="entry name" value="Galactose-bd-like_sf"/>
</dbReference>
<reference evidence="4" key="1">
    <citation type="journal article" date="2019" name="Int. J. Syst. Evol. Microbiol.">
        <title>The Global Catalogue of Microorganisms (GCM) 10K type strain sequencing project: providing services to taxonomists for standard genome sequencing and annotation.</title>
        <authorList>
            <consortium name="The Broad Institute Genomics Platform"/>
            <consortium name="The Broad Institute Genome Sequencing Center for Infectious Disease"/>
            <person name="Wu L."/>
            <person name="Ma J."/>
        </authorList>
    </citation>
    <scope>NUCLEOTIDE SEQUENCE [LARGE SCALE GENOMIC DNA]</scope>
    <source>
        <strain evidence="4">CECT 8655</strain>
    </source>
</reference>
<evidence type="ECO:0000313" key="3">
    <source>
        <dbReference type="EMBL" id="MFC4268567.1"/>
    </source>
</evidence>